<evidence type="ECO:0008006" key="3">
    <source>
        <dbReference type="Google" id="ProtNLM"/>
    </source>
</evidence>
<evidence type="ECO:0000313" key="2">
    <source>
        <dbReference type="Proteomes" id="UP000254134"/>
    </source>
</evidence>
<keyword evidence="2" id="KW-1185">Reference proteome</keyword>
<dbReference type="AlphaFoldDB" id="A0A7M2YTU9"/>
<proteinExistence type="predicted"/>
<dbReference type="EMBL" id="QQZY01000009">
    <property type="protein sequence ID" value="RDI73506.1"/>
    <property type="molecule type" value="Genomic_DNA"/>
</dbReference>
<evidence type="ECO:0000313" key="1">
    <source>
        <dbReference type="EMBL" id="RDI73506.1"/>
    </source>
</evidence>
<accession>A0A7M2YTU9</accession>
<reference evidence="2" key="2">
    <citation type="journal article" date="2019" name="MicrobiologyOpen">
        <title>High-quality draft genome sequence of Gaiella occulta isolated from a 150 meter deep mineral water borehole and comparison with the genome sequences of other deep-branching lineages of the phylum Actinobacteria.</title>
        <authorList>
            <person name="Severino R."/>
            <person name="Froufe H.J.C."/>
            <person name="Barroso C."/>
            <person name="Albuquerque L."/>
            <person name="Lobo-da-Cunha A."/>
            <person name="da Costa M.S."/>
            <person name="Egas C."/>
        </authorList>
    </citation>
    <scope>NUCLEOTIDE SEQUENCE [LARGE SCALE GENOMIC DNA]</scope>
    <source>
        <strain evidence="2">F2-233</strain>
    </source>
</reference>
<comment type="caution">
    <text evidence="1">The sequence shown here is derived from an EMBL/GenBank/DDBJ whole genome shotgun (WGS) entry which is preliminary data.</text>
</comment>
<protein>
    <recommendedName>
        <fullName evidence="3">Response regulatory domain-containing protein</fullName>
    </recommendedName>
</protein>
<gene>
    <name evidence="1" type="ORF">Gocc_2862</name>
</gene>
<sequence>MRVAASTSSRESADASRTFERGASAYRVEPIDTVALYEMVRSLDFYRLEHSERSGLV</sequence>
<dbReference type="Proteomes" id="UP000254134">
    <property type="component" value="Unassembled WGS sequence"/>
</dbReference>
<name>A0A7M2YTU9_9ACTN</name>
<reference evidence="1 2" key="1">
    <citation type="submission" date="2018-07" db="EMBL/GenBank/DDBJ databases">
        <title>High-quality-draft genome sequence of Gaiella occulta.</title>
        <authorList>
            <person name="Severino R."/>
            <person name="Froufe H.J.C."/>
            <person name="Rainey F.A."/>
            <person name="Barroso C."/>
            <person name="Albuquerque L."/>
            <person name="Lobo-Da-Cunha A."/>
            <person name="Da Costa M.S."/>
            <person name="Egas C."/>
        </authorList>
    </citation>
    <scope>NUCLEOTIDE SEQUENCE [LARGE SCALE GENOMIC DNA]</scope>
    <source>
        <strain evidence="1 2">F2-233</strain>
    </source>
</reference>
<organism evidence="1 2">
    <name type="scientific">Gaiella occulta</name>
    <dbReference type="NCBI Taxonomy" id="1002870"/>
    <lineage>
        <taxon>Bacteria</taxon>
        <taxon>Bacillati</taxon>
        <taxon>Actinomycetota</taxon>
        <taxon>Thermoleophilia</taxon>
        <taxon>Gaiellales</taxon>
        <taxon>Gaiellaceae</taxon>
        <taxon>Gaiella</taxon>
    </lineage>
</organism>
<dbReference type="RefSeq" id="WP_181813718.1">
    <property type="nucleotide sequence ID" value="NZ_QQZY01000009.1"/>
</dbReference>